<evidence type="ECO:0000313" key="4">
    <source>
        <dbReference type="EMBL" id="QNP45730.1"/>
    </source>
</evidence>
<feature type="modified residue" description="4-aspartylphosphate" evidence="2">
    <location>
        <position position="57"/>
    </location>
</feature>
<dbReference type="SUPFAM" id="SSF52172">
    <property type="entry name" value="CheY-like"/>
    <property type="match status" value="1"/>
</dbReference>
<dbReference type="Pfam" id="PF00072">
    <property type="entry name" value="Response_reg"/>
    <property type="match status" value="1"/>
</dbReference>
<evidence type="ECO:0000313" key="5">
    <source>
        <dbReference type="Proteomes" id="UP000516105"/>
    </source>
</evidence>
<feature type="domain" description="Response regulatory" evidence="3">
    <location>
        <begin position="7"/>
        <end position="117"/>
    </location>
</feature>
<evidence type="ECO:0000256" key="1">
    <source>
        <dbReference type="ARBA" id="ARBA00022553"/>
    </source>
</evidence>
<sequence>MDLIGKRVLVVEDEAILAMSVEDMIHELGCVVVGPALSAADGEQLARTQALDAAVLDINMGESSSFAIATALHERAIPFGFATGYGRTGVPAEFASVPVLAKPYTGEALGEMLRRLFAVGRA</sequence>
<dbReference type="EMBL" id="CP060782">
    <property type="protein sequence ID" value="QNP45730.1"/>
    <property type="molecule type" value="Genomic_DNA"/>
</dbReference>
<dbReference type="InterPro" id="IPR001789">
    <property type="entry name" value="Sig_transdc_resp-reg_receiver"/>
</dbReference>
<dbReference type="PANTHER" id="PTHR44591:SF24">
    <property type="entry name" value="PROTEIN-GLUTAMATE METHYLESTERASE_PROTEIN-GLUTAMINE GLUTAMINASE 1"/>
    <property type="match status" value="1"/>
</dbReference>
<dbReference type="RefSeq" id="WP_187708683.1">
    <property type="nucleotide sequence ID" value="NZ_CP060782.1"/>
</dbReference>
<keyword evidence="1 2" id="KW-0597">Phosphoprotein</keyword>
<reference evidence="4 5" key="1">
    <citation type="submission" date="2020-08" db="EMBL/GenBank/DDBJ databases">
        <title>Genome sequence of Sphingomonas sediminicola KACC 15039T.</title>
        <authorList>
            <person name="Hyun D.-W."/>
            <person name="Bae J.-W."/>
        </authorList>
    </citation>
    <scope>NUCLEOTIDE SEQUENCE [LARGE SCALE GENOMIC DNA]</scope>
    <source>
        <strain evidence="4 5">KACC 15039</strain>
    </source>
</reference>
<name>A0ABX6T7G6_9SPHN</name>
<protein>
    <submittedName>
        <fullName evidence="4">Response regulator</fullName>
    </submittedName>
</protein>
<dbReference type="InterPro" id="IPR050595">
    <property type="entry name" value="Bact_response_regulator"/>
</dbReference>
<keyword evidence="5" id="KW-1185">Reference proteome</keyword>
<dbReference type="Gene3D" id="3.40.50.2300">
    <property type="match status" value="1"/>
</dbReference>
<dbReference type="PANTHER" id="PTHR44591">
    <property type="entry name" value="STRESS RESPONSE REGULATOR PROTEIN 1"/>
    <property type="match status" value="1"/>
</dbReference>
<evidence type="ECO:0000259" key="3">
    <source>
        <dbReference type="PROSITE" id="PS50110"/>
    </source>
</evidence>
<proteinExistence type="predicted"/>
<dbReference type="InterPro" id="IPR011006">
    <property type="entry name" value="CheY-like_superfamily"/>
</dbReference>
<dbReference type="PROSITE" id="PS50110">
    <property type="entry name" value="RESPONSE_REGULATORY"/>
    <property type="match status" value="1"/>
</dbReference>
<gene>
    <name evidence="4" type="ORF">H9L14_14640</name>
</gene>
<evidence type="ECO:0000256" key="2">
    <source>
        <dbReference type="PROSITE-ProRule" id="PRU00169"/>
    </source>
</evidence>
<accession>A0ABX6T7G6</accession>
<organism evidence="4 5">
    <name type="scientific">Sphingomonas sediminicola</name>
    <dbReference type="NCBI Taxonomy" id="386874"/>
    <lineage>
        <taxon>Bacteria</taxon>
        <taxon>Pseudomonadati</taxon>
        <taxon>Pseudomonadota</taxon>
        <taxon>Alphaproteobacteria</taxon>
        <taxon>Sphingomonadales</taxon>
        <taxon>Sphingomonadaceae</taxon>
        <taxon>Sphingomonas</taxon>
    </lineage>
</organism>
<dbReference type="Proteomes" id="UP000516105">
    <property type="component" value="Chromosome"/>
</dbReference>
<dbReference type="SMART" id="SM00448">
    <property type="entry name" value="REC"/>
    <property type="match status" value="1"/>
</dbReference>